<dbReference type="EMBL" id="JAUIZM010000008">
    <property type="protein sequence ID" value="KAK1370216.1"/>
    <property type="molecule type" value="Genomic_DNA"/>
</dbReference>
<dbReference type="Proteomes" id="UP001237642">
    <property type="component" value="Unassembled WGS sequence"/>
</dbReference>
<reference evidence="1" key="1">
    <citation type="submission" date="2023-02" db="EMBL/GenBank/DDBJ databases">
        <title>Genome of toxic invasive species Heracleum sosnowskyi carries increased number of genes despite the absence of recent whole-genome duplications.</title>
        <authorList>
            <person name="Schelkunov M."/>
            <person name="Shtratnikova V."/>
            <person name="Makarenko M."/>
            <person name="Klepikova A."/>
            <person name="Omelchenko D."/>
            <person name="Novikova G."/>
            <person name="Obukhova E."/>
            <person name="Bogdanov V."/>
            <person name="Penin A."/>
            <person name="Logacheva M."/>
        </authorList>
    </citation>
    <scope>NUCLEOTIDE SEQUENCE</scope>
    <source>
        <strain evidence="1">Hsosn_3</strain>
        <tissue evidence="1">Leaf</tissue>
    </source>
</reference>
<evidence type="ECO:0000313" key="1">
    <source>
        <dbReference type="EMBL" id="KAK1370216.1"/>
    </source>
</evidence>
<keyword evidence="2" id="KW-1185">Reference proteome</keyword>
<dbReference type="AlphaFoldDB" id="A0AAD8ME58"/>
<accession>A0AAD8ME58</accession>
<gene>
    <name evidence="1" type="ORF">POM88_036308</name>
</gene>
<sequence>MWKGGNDWALEFPDRIQWMLFNEMHEEYYKCNICAASLKYIPISSKIDNDIDMAMNPVQILYDMDSEDEQWILRIHISLQTQETSCRVITDDLFVKTMIC</sequence>
<dbReference type="InterPro" id="IPR024943">
    <property type="entry name" value="Enhancer_polycomb"/>
</dbReference>
<comment type="caution">
    <text evidence="1">The sequence shown here is derived from an EMBL/GenBank/DDBJ whole genome shotgun (WGS) entry which is preliminary data.</text>
</comment>
<dbReference type="GO" id="GO:0006357">
    <property type="term" value="P:regulation of transcription by RNA polymerase II"/>
    <property type="evidence" value="ECO:0007669"/>
    <property type="project" value="InterPro"/>
</dbReference>
<evidence type="ECO:0000313" key="2">
    <source>
        <dbReference type="Proteomes" id="UP001237642"/>
    </source>
</evidence>
<organism evidence="1 2">
    <name type="scientific">Heracleum sosnowskyi</name>
    <dbReference type="NCBI Taxonomy" id="360622"/>
    <lineage>
        <taxon>Eukaryota</taxon>
        <taxon>Viridiplantae</taxon>
        <taxon>Streptophyta</taxon>
        <taxon>Embryophyta</taxon>
        <taxon>Tracheophyta</taxon>
        <taxon>Spermatophyta</taxon>
        <taxon>Magnoliopsida</taxon>
        <taxon>eudicotyledons</taxon>
        <taxon>Gunneridae</taxon>
        <taxon>Pentapetalae</taxon>
        <taxon>asterids</taxon>
        <taxon>campanulids</taxon>
        <taxon>Apiales</taxon>
        <taxon>Apiaceae</taxon>
        <taxon>Apioideae</taxon>
        <taxon>apioid superclade</taxon>
        <taxon>Tordylieae</taxon>
        <taxon>Tordyliinae</taxon>
        <taxon>Heracleum</taxon>
    </lineage>
</organism>
<dbReference type="PANTHER" id="PTHR14898">
    <property type="entry name" value="ENHANCER OF POLYCOMB"/>
    <property type="match status" value="1"/>
</dbReference>
<reference evidence="1" key="2">
    <citation type="submission" date="2023-05" db="EMBL/GenBank/DDBJ databases">
        <authorList>
            <person name="Schelkunov M.I."/>
        </authorList>
    </citation>
    <scope>NUCLEOTIDE SEQUENCE</scope>
    <source>
        <strain evidence="1">Hsosn_3</strain>
        <tissue evidence="1">Leaf</tissue>
    </source>
</reference>
<protein>
    <submittedName>
        <fullName evidence="1">Uncharacterized protein</fullName>
    </submittedName>
</protein>
<name>A0AAD8ME58_9APIA</name>
<proteinExistence type="predicted"/>
<dbReference type="GO" id="GO:0035267">
    <property type="term" value="C:NuA4 histone acetyltransferase complex"/>
    <property type="evidence" value="ECO:0007669"/>
    <property type="project" value="InterPro"/>
</dbReference>